<dbReference type="EMBL" id="CP017557">
    <property type="protein sequence ID" value="AOW05956.1"/>
    <property type="molecule type" value="Genomic_DNA"/>
</dbReference>
<dbReference type="VEuPathDB" id="FungiDB:YALI1_E30400g"/>
<evidence type="ECO:0000256" key="13">
    <source>
        <dbReference type="ARBA" id="ARBA00048721"/>
    </source>
</evidence>
<dbReference type="KEGG" id="yli:2912725"/>
<evidence type="ECO:0000256" key="14">
    <source>
        <dbReference type="ARBA" id="ARBA00049001"/>
    </source>
</evidence>
<dbReference type="GO" id="GO:0000309">
    <property type="term" value="F:nicotinamide-nucleotide adenylyltransferase activity"/>
    <property type="evidence" value="ECO:0007669"/>
    <property type="project" value="UniProtKB-EC"/>
</dbReference>
<evidence type="ECO:0000256" key="11">
    <source>
        <dbReference type="ARBA" id="ARBA00023027"/>
    </source>
</evidence>
<evidence type="ECO:0000256" key="2">
    <source>
        <dbReference type="ARBA" id="ARBA00004658"/>
    </source>
</evidence>
<dbReference type="FunFam" id="3.40.50.620:FF:000074">
    <property type="entry name" value="Nicotinamide-nucleotide adenylyltransferase"/>
    <property type="match status" value="1"/>
</dbReference>
<keyword evidence="5" id="KW-0597">Phosphoprotein</keyword>
<comment type="function">
    <text evidence="15">Catalyzes the formation of NAD(+) from nicotinamide mononucleotide (NMN) and ATP. Can also use the deamidated form; nicotinic acid mononucleotide (NaMN) as substrate to form deamido-NAD(+) (NaAD). Key enzyme in both de novo and salvage pathways for NAD(+) biosynthesis. Predominantly acts in the salvage pathways via NMN.</text>
</comment>
<dbReference type="PANTHER" id="PTHR12039:SF0">
    <property type="entry name" value="NICOTINAMIDE-NUCLEOTIDE ADENYLYLTRANSFERASE"/>
    <property type="match status" value="1"/>
</dbReference>
<dbReference type="Gene3D" id="3.40.50.620">
    <property type="entry name" value="HUPs"/>
    <property type="match status" value="1"/>
</dbReference>
<protein>
    <recommendedName>
        <fullName evidence="17">Cytidyltransferase-like domain-containing protein</fullName>
    </recommendedName>
</protein>
<keyword evidence="11" id="KW-0520">NAD</keyword>
<evidence type="ECO:0000256" key="8">
    <source>
        <dbReference type="ARBA" id="ARBA00022695"/>
    </source>
</evidence>
<dbReference type="eggNOG" id="KOG3199">
    <property type="taxonomic scope" value="Eukaryota"/>
</dbReference>
<evidence type="ECO:0000256" key="5">
    <source>
        <dbReference type="ARBA" id="ARBA00022553"/>
    </source>
</evidence>
<dbReference type="InterPro" id="IPR014729">
    <property type="entry name" value="Rossmann-like_a/b/a_fold"/>
</dbReference>
<feature type="compositionally biased region" description="Polar residues" evidence="16">
    <location>
        <begin position="168"/>
        <end position="180"/>
    </location>
</feature>
<dbReference type="AlphaFoldDB" id="A0A1D8NK00"/>
<dbReference type="Pfam" id="PF01467">
    <property type="entry name" value="CTP_transf_like"/>
    <property type="match status" value="1"/>
</dbReference>
<dbReference type="InterPro" id="IPR045094">
    <property type="entry name" value="NMNAT_euk"/>
</dbReference>
<keyword evidence="9" id="KW-0547">Nucleotide-binding</keyword>
<comment type="subcellular location">
    <subcellularLocation>
        <location evidence="1">Nucleus</location>
    </subcellularLocation>
</comment>
<dbReference type="RefSeq" id="XP_504391.1">
    <property type="nucleotide sequence ID" value="XM_504391.3"/>
</dbReference>
<keyword evidence="8" id="KW-0548">Nucleotidyltransferase</keyword>
<keyword evidence="7" id="KW-0808">Transferase</keyword>
<comment type="catalytic activity">
    <reaction evidence="14">
        <text>beta-nicotinamide D-ribonucleotide + ATP + H(+) = diphosphate + NAD(+)</text>
        <dbReference type="Rhea" id="RHEA:21360"/>
        <dbReference type="ChEBI" id="CHEBI:14649"/>
        <dbReference type="ChEBI" id="CHEBI:15378"/>
        <dbReference type="ChEBI" id="CHEBI:30616"/>
        <dbReference type="ChEBI" id="CHEBI:33019"/>
        <dbReference type="ChEBI" id="CHEBI:57540"/>
        <dbReference type="EC" id="2.7.7.1"/>
    </reaction>
</comment>
<dbReference type="GO" id="GO:0004515">
    <property type="term" value="F:nicotinate-nucleotide adenylyltransferase activity"/>
    <property type="evidence" value="ECO:0007669"/>
    <property type="project" value="UniProtKB-EC"/>
</dbReference>
<evidence type="ECO:0000256" key="6">
    <source>
        <dbReference type="ARBA" id="ARBA00022642"/>
    </source>
</evidence>
<evidence type="ECO:0000313" key="19">
    <source>
        <dbReference type="Proteomes" id="UP000182444"/>
    </source>
</evidence>
<sequence>MDPKLAPNFVRPSDKRPTAYRSPAPAQASLIPNIAPIQPYVLEDSQHEIDLPQDSPRLLPSRTNSRDSLVGLEQIALTLKHHSKHNPKDSNYHPAPVNIPRIHSELNMSDSSPDRCEKIDEVDLEVSPNEIQTNFSKFSLGDQALPPTTVEEAMAPTSPKSPKEPQVHTETGTADSSSRTPPYLLDNSGLRPIIQSADLEEVPIGVSRQARDLDHYKFPTHRLSEVMIEETKSPLVIVACGSFSPITYLHLRMFEMAMDSIREQTRFEVIGGYYSPVSDNYNKPGLAPAHHRVRMCELACERTSSWLMVDAWESLQPTYQRTATVLDHFNEEINIKRGGIKTVSGKRKGVKIMLLAGGDLIESMGEPNVWEERDLHHILGRYGCLIVERTGADVRSFLLSHDIMYEHRRNVLVIKQLIYNDISSTKVRLFIRRGMSVQYLIPNSVIRYIQEHRLYVGETEPVKQVLYDRE</sequence>
<evidence type="ECO:0000313" key="18">
    <source>
        <dbReference type="EMBL" id="AOW05956.1"/>
    </source>
</evidence>
<dbReference type="InterPro" id="IPR051182">
    <property type="entry name" value="Euk_NMN_adenylyltrnsfrase"/>
</dbReference>
<dbReference type="GO" id="GO:0005524">
    <property type="term" value="F:ATP binding"/>
    <property type="evidence" value="ECO:0007669"/>
    <property type="project" value="UniProtKB-KW"/>
</dbReference>
<feature type="region of interest" description="Disordered" evidence="16">
    <location>
        <begin position="151"/>
        <end position="182"/>
    </location>
</feature>
<evidence type="ECO:0000259" key="17">
    <source>
        <dbReference type="Pfam" id="PF01467"/>
    </source>
</evidence>
<dbReference type="Proteomes" id="UP000182444">
    <property type="component" value="Chromosome 1E"/>
</dbReference>
<dbReference type="CDD" id="cd09286">
    <property type="entry name" value="NMNAT_Eukarya"/>
    <property type="match status" value="1"/>
</dbReference>
<comment type="pathway">
    <text evidence="3">Cofactor biosynthesis; NAD(+) biosynthesis; deamido-NAD(+) from nicotinate D-ribonucleotide: step 1/1.</text>
</comment>
<evidence type="ECO:0000256" key="12">
    <source>
        <dbReference type="ARBA" id="ARBA00023242"/>
    </source>
</evidence>
<name>A0A1D8NK00_YARLL</name>
<evidence type="ECO:0000256" key="10">
    <source>
        <dbReference type="ARBA" id="ARBA00022840"/>
    </source>
</evidence>
<dbReference type="GO" id="GO:0005634">
    <property type="term" value="C:nucleus"/>
    <property type="evidence" value="ECO:0007669"/>
    <property type="project" value="UniProtKB-SubCell"/>
</dbReference>
<keyword evidence="10" id="KW-0067">ATP-binding</keyword>
<dbReference type="UniPathway" id="UPA00253">
    <property type="reaction ID" value="UER00332"/>
</dbReference>
<comment type="similarity">
    <text evidence="4">Belongs to the eukaryotic NMN adenylyltransferase family.</text>
</comment>
<evidence type="ECO:0000256" key="16">
    <source>
        <dbReference type="SAM" id="MobiDB-lite"/>
    </source>
</evidence>
<evidence type="ECO:0000256" key="3">
    <source>
        <dbReference type="ARBA" id="ARBA00005019"/>
    </source>
</evidence>
<evidence type="ECO:0000256" key="4">
    <source>
        <dbReference type="ARBA" id="ARBA00007064"/>
    </source>
</evidence>
<keyword evidence="12" id="KW-0539">Nucleus</keyword>
<dbReference type="OrthoDB" id="422187at2759"/>
<comment type="pathway">
    <text evidence="2">Cofactor biosynthesis; NAD(+) biosynthesis; NAD(+) from nicotinamide D-ribonucleotide: step 1/1.</text>
</comment>
<evidence type="ECO:0000256" key="9">
    <source>
        <dbReference type="ARBA" id="ARBA00022741"/>
    </source>
</evidence>
<evidence type="ECO:0000256" key="15">
    <source>
        <dbReference type="ARBA" id="ARBA00053172"/>
    </source>
</evidence>
<comment type="catalytic activity">
    <reaction evidence="13">
        <text>nicotinate beta-D-ribonucleotide + ATP + H(+) = deamido-NAD(+) + diphosphate</text>
        <dbReference type="Rhea" id="RHEA:22860"/>
        <dbReference type="ChEBI" id="CHEBI:15378"/>
        <dbReference type="ChEBI" id="CHEBI:30616"/>
        <dbReference type="ChEBI" id="CHEBI:33019"/>
        <dbReference type="ChEBI" id="CHEBI:57502"/>
        <dbReference type="ChEBI" id="CHEBI:58437"/>
        <dbReference type="EC" id="2.7.7.18"/>
    </reaction>
</comment>
<keyword evidence="6" id="KW-0662">Pyridine nucleotide biosynthesis</keyword>
<evidence type="ECO:0000256" key="7">
    <source>
        <dbReference type="ARBA" id="ARBA00022679"/>
    </source>
</evidence>
<dbReference type="GeneID" id="2912725"/>
<proteinExistence type="inferred from homology"/>
<dbReference type="SUPFAM" id="SSF52374">
    <property type="entry name" value="Nucleotidylyl transferase"/>
    <property type="match status" value="1"/>
</dbReference>
<evidence type="ECO:0000256" key="1">
    <source>
        <dbReference type="ARBA" id="ARBA00004123"/>
    </source>
</evidence>
<dbReference type="VEuPathDB" id="FungiDB:YALI0_E25652g"/>
<reference evidence="18 19" key="1">
    <citation type="journal article" date="2016" name="PLoS ONE">
        <title>Sequence Assembly of Yarrowia lipolytica Strain W29/CLIB89 Shows Transposable Element Diversity.</title>
        <authorList>
            <person name="Magnan C."/>
            <person name="Yu J."/>
            <person name="Chang I."/>
            <person name="Jahn E."/>
            <person name="Kanomata Y."/>
            <person name="Wu J."/>
            <person name="Zeller M."/>
            <person name="Oakes M."/>
            <person name="Baldi P."/>
            <person name="Sandmeyer S."/>
        </authorList>
    </citation>
    <scope>NUCLEOTIDE SEQUENCE [LARGE SCALE GENOMIC DNA]</scope>
    <source>
        <strain evidence="19">CLIB89(W29)</strain>
    </source>
</reference>
<dbReference type="NCBIfam" id="TIGR00482">
    <property type="entry name" value="nicotinate (nicotinamide) nucleotide adenylyltransferase"/>
    <property type="match status" value="1"/>
</dbReference>
<dbReference type="GO" id="GO:0009435">
    <property type="term" value="P:NAD+ biosynthetic process"/>
    <property type="evidence" value="ECO:0007669"/>
    <property type="project" value="UniProtKB-UniPathway"/>
</dbReference>
<accession>A0A1D8NK00</accession>
<feature type="domain" description="Cytidyltransferase-like" evidence="17">
    <location>
        <begin position="238"/>
        <end position="428"/>
    </location>
</feature>
<feature type="region of interest" description="Disordered" evidence="16">
    <location>
        <begin position="1"/>
        <end position="27"/>
    </location>
</feature>
<organism evidence="18 19">
    <name type="scientific">Yarrowia lipolytica</name>
    <name type="common">Candida lipolytica</name>
    <dbReference type="NCBI Taxonomy" id="4952"/>
    <lineage>
        <taxon>Eukaryota</taxon>
        <taxon>Fungi</taxon>
        <taxon>Dikarya</taxon>
        <taxon>Ascomycota</taxon>
        <taxon>Saccharomycotina</taxon>
        <taxon>Dipodascomycetes</taxon>
        <taxon>Dipodascales</taxon>
        <taxon>Dipodascales incertae sedis</taxon>
        <taxon>Yarrowia</taxon>
    </lineage>
</organism>
<dbReference type="InterPro" id="IPR005248">
    <property type="entry name" value="NadD/NMNAT"/>
</dbReference>
<dbReference type="PANTHER" id="PTHR12039">
    <property type="entry name" value="NICOTINAMIDE MONONUCLEOTIDE ADENYLYLTRANSFERASE"/>
    <property type="match status" value="1"/>
</dbReference>
<gene>
    <name evidence="18" type="ORF">YALI1_E30400g</name>
</gene>
<dbReference type="InterPro" id="IPR004821">
    <property type="entry name" value="Cyt_trans-like"/>
</dbReference>